<feature type="non-terminal residue" evidence="1">
    <location>
        <position position="67"/>
    </location>
</feature>
<accession>A0AA38LF46</accession>
<organism evidence="1 2">
    <name type="scientific">Taxus chinensis</name>
    <name type="common">Chinese yew</name>
    <name type="synonym">Taxus wallichiana var. chinensis</name>
    <dbReference type="NCBI Taxonomy" id="29808"/>
    <lineage>
        <taxon>Eukaryota</taxon>
        <taxon>Viridiplantae</taxon>
        <taxon>Streptophyta</taxon>
        <taxon>Embryophyta</taxon>
        <taxon>Tracheophyta</taxon>
        <taxon>Spermatophyta</taxon>
        <taxon>Pinopsida</taxon>
        <taxon>Pinidae</taxon>
        <taxon>Conifers II</taxon>
        <taxon>Cupressales</taxon>
        <taxon>Taxaceae</taxon>
        <taxon>Taxus</taxon>
    </lineage>
</organism>
<evidence type="ECO:0000313" key="1">
    <source>
        <dbReference type="EMBL" id="KAH9322578.1"/>
    </source>
</evidence>
<dbReference type="EMBL" id="JAHRHJ020000003">
    <property type="protein sequence ID" value="KAH9322578.1"/>
    <property type="molecule type" value="Genomic_DNA"/>
</dbReference>
<protein>
    <submittedName>
        <fullName evidence="1">Uncharacterized protein</fullName>
    </submittedName>
</protein>
<gene>
    <name evidence="1" type="ORF">KI387_017217</name>
</gene>
<reference evidence="1 2" key="1">
    <citation type="journal article" date="2021" name="Nat. Plants">
        <title>The Taxus genome provides insights into paclitaxel biosynthesis.</title>
        <authorList>
            <person name="Xiong X."/>
            <person name="Gou J."/>
            <person name="Liao Q."/>
            <person name="Li Y."/>
            <person name="Zhou Q."/>
            <person name="Bi G."/>
            <person name="Li C."/>
            <person name="Du R."/>
            <person name="Wang X."/>
            <person name="Sun T."/>
            <person name="Guo L."/>
            <person name="Liang H."/>
            <person name="Lu P."/>
            <person name="Wu Y."/>
            <person name="Zhang Z."/>
            <person name="Ro D.K."/>
            <person name="Shang Y."/>
            <person name="Huang S."/>
            <person name="Yan J."/>
        </authorList>
    </citation>
    <scope>NUCLEOTIDE SEQUENCE [LARGE SCALE GENOMIC DNA]</scope>
    <source>
        <strain evidence="1">Ta-2019</strain>
    </source>
</reference>
<keyword evidence="2" id="KW-1185">Reference proteome</keyword>
<sequence length="67" mass="7583">MLEKYDKDKATKDELKLKVKQLTSLLRKVTQPTPSTKVSTTTAMKISSTIDDISYHELEKLGQKGRS</sequence>
<comment type="caution">
    <text evidence="1">The sequence shown here is derived from an EMBL/GenBank/DDBJ whole genome shotgun (WGS) entry which is preliminary data.</text>
</comment>
<name>A0AA38LF46_TAXCH</name>
<proteinExistence type="predicted"/>
<dbReference type="Proteomes" id="UP000824469">
    <property type="component" value="Unassembled WGS sequence"/>
</dbReference>
<evidence type="ECO:0000313" key="2">
    <source>
        <dbReference type="Proteomes" id="UP000824469"/>
    </source>
</evidence>
<dbReference type="AlphaFoldDB" id="A0AA38LF46"/>